<dbReference type="RefSeq" id="XP_067080348.1">
    <property type="nucleotide sequence ID" value="XM_067224247.1"/>
</dbReference>
<dbReference type="GO" id="GO:0098552">
    <property type="term" value="C:side of membrane"/>
    <property type="evidence" value="ECO:0007669"/>
    <property type="project" value="UniProtKB-KW"/>
</dbReference>
<keyword evidence="3" id="KW-1003">Cell membrane</keyword>
<dbReference type="GeneID" id="92374869"/>
<comment type="caution">
    <text evidence="10">The sequence shown here is derived from an EMBL/GenBank/DDBJ whole genome shotgun (WGS) entry which is preliminary data.</text>
</comment>
<keyword evidence="5" id="KW-0732">Signal</keyword>
<evidence type="ECO:0000256" key="2">
    <source>
        <dbReference type="ARBA" id="ARBA00004609"/>
    </source>
</evidence>
<proteinExistence type="predicted"/>
<keyword evidence="7" id="KW-0325">Glycoprotein</keyword>
<evidence type="ECO:0000256" key="3">
    <source>
        <dbReference type="ARBA" id="ARBA00022475"/>
    </source>
</evidence>
<keyword evidence="11" id="KW-1185">Reference proteome</keyword>
<keyword evidence="6" id="KW-0472">Membrane</keyword>
<organism evidence="10 11">
    <name type="scientific">Trypanosoma equiperdum</name>
    <dbReference type="NCBI Taxonomy" id="5694"/>
    <lineage>
        <taxon>Eukaryota</taxon>
        <taxon>Discoba</taxon>
        <taxon>Euglenozoa</taxon>
        <taxon>Kinetoplastea</taxon>
        <taxon>Metakinetoplastina</taxon>
        <taxon>Trypanosomatida</taxon>
        <taxon>Trypanosomatidae</taxon>
        <taxon>Trypanosoma</taxon>
    </lineage>
</organism>
<evidence type="ECO:0000256" key="5">
    <source>
        <dbReference type="ARBA" id="ARBA00022729"/>
    </source>
</evidence>
<accession>A0A1G4IBP1</accession>
<comment type="function">
    <text evidence="1">VSG forms a coat on the surface of the parasite. The trypanosome evades the immune response of the host by expressing a series of antigenically distinct VSGs from an estimated 1000 VSG genes.</text>
</comment>
<sequence>MDIMLRKKEIKDEDEPDLTEAATAAETTIDTIFTLTTNDTYYTNGPEPNAGTGAENASQKQNRINKWLLTRSKFDSVAIANTGDKQKYKRVKHKDIPAATRKLLDATHKKAGKIRESIRKATEELSTNADNIRAATRSALLGGDRTGKGAFTDIPADAFTTTYVGACVTLNGPGKSLASDMACLCGSGSSTAPSTLSVSTAYTAGTTYTTDYNTASNGVSIYKTLHSFCEATTEAQPFTPATITAQLHAFATLLGRHTLSSATNKCTFAYGKGEASGNQCTGNQASKHSCVNYPAAFKQNTRTKIGQAIKL</sequence>
<dbReference type="InterPro" id="IPR025932">
    <property type="entry name" value="Trypano_VSG_B_N_dom"/>
</dbReference>
<name>A0A1G4IBP1_TRYEQ</name>
<evidence type="ECO:0000313" key="10">
    <source>
        <dbReference type="EMBL" id="SCU69363.1"/>
    </source>
</evidence>
<dbReference type="Proteomes" id="UP000195570">
    <property type="component" value="Unassembled WGS sequence"/>
</dbReference>
<evidence type="ECO:0000256" key="1">
    <source>
        <dbReference type="ARBA" id="ARBA00002523"/>
    </source>
</evidence>
<reference evidence="10" key="1">
    <citation type="submission" date="2016-09" db="EMBL/GenBank/DDBJ databases">
        <authorList>
            <person name="Hebert L."/>
            <person name="Moumen B."/>
        </authorList>
    </citation>
    <scope>NUCLEOTIDE SEQUENCE [LARGE SCALE GENOMIC DNA]</scope>
    <source>
        <strain evidence="10">OVI</strain>
    </source>
</reference>
<evidence type="ECO:0000313" key="11">
    <source>
        <dbReference type="Proteomes" id="UP000195570"/>
    </source>
</evidence>
<dbReference type="AlphaFoldDB" id="A0A1G4IBP1"/>
<dbReference type="EMBL" id="CZPT02001197">
    <property type="protein sequence ID" value="SCU69363.1"/>
    <property type="molecule type" value="Genomic_DNA"/>
</dbReference>
<dbReference type="GO" id="GO:0005886">
    <property type="term" value="C:plasma membrane"/>
    <property type="evidence" value="ECO:0007669"/>
    <property type="project" value="UniProtKB-SubCell"/>
</dbReference>
<gene>
    <name evidence="10" type="ORF">TEOVI_000092900</name>
</gene>
<comment type="subcellular location">
    <subcellularLocation>
        <location evidence="2">Cell membrane</location>
        <topology evidence="2">Lipid-anchor</topology>
        <topology evidence="2">GPI-anchor</topology>
    </subcellularLocation>
</comment>
<evidence type="ECO:0000256" key="8">
    <source>
        <dbReference type="ARBA" id="ARBA00023288"/>
    </source>
</evidence>
<feature type="domain" description="Trypanosome variant surface glycoprotein B-type N-terminal" evidence="9">
    <location>
        <begin position="14"/>
        <end position="303"/>
    </location>
</feature>
<keyword evidence="4" id="KW-0336">GPI-anchor</keyword>
<evidence type="ECO:0000256" key="4">
    <source>
        <dbReference type="ARBA" id="ARBA00022622"/>
    </source>
</evidence>
<evidence type="ECO:0000256" key="6">
    <source>
        <dbReference type="ARBA" id="ARBA00023136"/>
    </source>
</evidence>
<evidence type="ECO:0000256" key="7">
    <source>
        <dbReference type="ARBA" id="ARBA00023180"/>
    </source>
</evidence>
<dbReference type="VEuPathDB" id="TriTrypDB:TEOVI_000092900"/>
<dbReference type="Pfam" id="PF13206">
    <property type="entry name" value="VSG_B"/>
    <property type="match status" value="1"/>
</dbReference>
<evidence type="ECO:0000259" key="9">
    <source>
        <dbReference type="Pfam" id="PF13206"/>
    </source>
</evidence>
<protein>
    <submittedName>
        <fullName evidence="10">Trypanosomal VSG domain containing protein, putative</fullName>
    </submittedName>
</protein>
<keyword evidence="8" id="KW-0449">Lipoprotein</keyword>